<evidence type="ECO:0000256" key="4">
    <source>
        <dbReference type="SAM" id="MobiDB-lite"/>
    </source>
</evidence>
<sequence>MTTSSSADQKRRLLGKKLLGVGVELPVTRLFELQARKTPDAPAVVCEGRELSYRELDERANRLAALLRDNGVGPASLVGLLAARSVDLVAAMLGILKAGAAYVPLDPDFPADRLDHMVRDSAMRLIVTEDPLRQFVRTDGARVRTIDEIHGTPGGATSGRGPSPDDRAYVIYTSGSTGIPKGVEITHRSLTNFLFAMRGTFRMTADDHLLAVTTLSFDIAALEIFLPLIQGARVTLAGRATSSDGLALADEIEKGDYTFMQATPSTWRMLLDAGWEGSPGMAMLCGGEALSRELADRLLDKGESLWNLYGPTETTIWSSVARAGPGPSPISIGRPIRKTQFHALDARLEPVPPGVPGELFIGGVGLARGYLNRPGLTAERFLPDPFSGVPGARMYRTGDLVRGREDGDLECLGRLDHQVKVRGHRIELGEIEARLERHPAIRQAVVAAREGYGDSMRLVAYLVPADGWTLDPPALRKHLLQSLPEYMIPSAFVEMASLPLTPNGKVDRRALPDPGEDANGVTSASVPPRGPVEEGIAEIWRAVLHRDRIGAEDDFFEAGGHSLLATQALARVRDVFDVELTVRDLLDGPTVAGLARRVDARIREGRGQATTPIQRDATADFPASSAQRRLWFLHQLDPVSPAYNMPANVTLHGDLDREALQAALEEIVRRHEVLRATFRDDGGEPRPVVGEMGLVELPMVDLRSLPADIRADEQRRLVDEEAARPFDLARGPLLRVALLQTGDREHVLLVTVHHIVTDGWSMGILVREACLLYDAFAAGRPSPLPELPIQYTDYARWQRDWLASGAEAQLAYWVEELRGVPPLDLPADRARPSTPSGRGGSRSIHVPAALLDDLKALGRREHATLYMTLMTAFQVLLSRYANQHDFAVGTPIAGRTRSEVEPLIGLFVNTLAIRARLDGDPSFLEALRRVRQSALAAYAHQDLPFDRIVAAIEPGRNASRSPVFQALFALQDAPRPDFASRSLSVSALESPNPAAKFDLALFAAETDRGLGLELQYSTDLFDAETAEQILDSLAVLLEGISDDPGRSIGALPIVSDADRDRALGTPPQPAIDLDALTDEEVEALLNRLEP</sequence>
<dbReference type="SUPFAM" id="SSF52777">
    <property type="entry name" value="CoA-dependent acyltransferases"/>
    <property type="match status" value="2"/>
</dbReference>
<dbReference type="Pfam" id="PF00501">
    <property type="entry name" value="AMP-binding"/>
    <property type="match status" value="1"/>
</dbReference>
<evidence type="ECO:0000259" key="5">
    <source>
        <dbReference type="PROSITE" id="PS50075"/>
    </source>
</evidence>
<evidence type="ECO:0000313" key="7">
    <source>
        <dbReference type="Proteomes" id="UP000324233"/>
    </source>
</evidence>
<dbReference type="PANTHER" id="PTHR45527:SF1">
    <property type="entry name" value="FATTY ACID SYNTHASE"/>
    <property type="match status" value="1"/>
</dbReference>
<dbReference type="FunFam" id="3.40.50.12780:FF:000012">
    <property type="entry name" value="Non-ribosomal peptide synthetase"/>
    <property type="match status" value="1"/>
</dbReference>
<evidence type="ECO:0000256" key="2">
    <source>
        <dbReference type="ARBA" id="ARBA00022450"/>
    </source>
</evidence>
<dbReference type="RefSeq" id="WP_148596533.1">
    <property type="nucleotide sequence ID" value="NZ_CP042997.1"/>
</dbReference>
<comment type="cofactor">
    <cofactor evidence="1">
        <name>pantetheine 4'-phosphate</name>
        <dbReference type="ChEBI" id="CHEBI:47942"/>
    </cofactor>
</comment>
<dbReference type="InterPro" id="IPR001242">
    <property type="entry name" value="Condensation_dom"/>
</dbReference>
<keyword evidence="7" id="KW-1185">Reference proteome</keyword>
<dbReference type="InterPro" id="IPR023213">
    <property type="entry name" value="CAT-like_dom_sf"/>
</dbReference>
<dbReference type="PROSITE" id="PS00012">
    <property type="entry name" value="PHOSPHOPANTETHEINE"/>
    <property type="match status" value="1"/>
</dbReference>
<keyword evidence="3" id="KW-0597">Phosphoprotein</keyword>
<evidence type="ECO:0000313" key="6">
    <source>
        <dbReference type="EMBL" id="QEH36903.1"/>
    </source>
</evidence>
<dbReference type="AlphaFoldDB" id="A0A5B9W8J8"/>
<feature type="region of interest" description="Disordered" evidence="4">
    <location>
        <begin position="509"/>
        <end position="528"/>
    </location>
</feature>
<dbReference type="Proteomes" id="UP000324233">
    <property type="component" value="Chromosome"/>
</dbReference>
<dbReference type="SUPFAM" id="SSF47336">
    <property type="entry name" value="ACP-like"/>
    <property type="match status" value="1"/>
</dbReference>
<dbReference type="InterPro" id="IPR036736">
    <property type="entry name" value="ACP-like_sf"/>
</dbReference>
<dbReference type="Gene3D" id="2.30.38.10">
    <property type="entry name" value="Luciferase, Domain 3"/>
    <property type="match status" value="1"/>
</dbReference>
<keyword evidence="2" id="KW-0596">Phosphopantetheine</keyword>
<dbReference type="InterPro" id="IPR020806">
    <property type="entry name" value="PKS_PP-bd"/>
</dbReference>
<dbReference type="Gene3D" id="3.30.559.10">
    <property type="entry name" value="Chloramphenicol acetyltransferase-like domain"/>
    <property type="match status" value="1"/>
</dbReference>
<dbReference type="FunFam" id="2.30.38.10:FF:000001">
    <property type="entry name" value="Non-ribosomal peptide synthetase PvdI"/>
    <property type="match status" value="1"/>
</dbReference>
<dbReference type="InterPro" id="IPR000873">
    <property type="entry name" value="AMP-dep_synth/lig_dom"/>
</dbReference>
<dbReference type="PROSITE" id="PS00455">
    <property type="entry name" value="AMP_BINDING"/>
    <property type="match status" value="1"/>
</dbReference>
<dbReference type="Gene3D" id="3.40.50.980">
    <property type="match status" value="2"/>
</dbReference>
<reference evidence="6 7" key="1">
    <citation type="submission" date="2019-08" db="EMBL/GenBank/DDBJ databases">
        <title>Deep-cultivation of Planctomycetes and their phenomic and genomic characterization uncovers novel biology.</title>
        <authorList>
            <person name="Wiegand S."/>
            <person name="Jogler M."/>
            <person name="Boedeker C."/>
            <person name="Pinto D."/>
            <person name="Vollmers J."/>
            <person name="Rivas-Marin E."/>
            <person name="Kohn T."/>
            <person name="Peeters S.H."/>
            <person name="Heuer A."/>
            <person name="Rast P."/>
            <person name="Oberbeckmann S."/>
            <person name="Bunk B."/>
            <person name="Jeske O."/>
            <person name="Meyerdierks A."/>
            <person name="Storesund J.E."/>
            <person name="Kallscheuer N."/>
            <person name="Luecker S."/>
            <person name="Lage O.M."/>
            <person name="Pohl T."/>
            <person name="Merkel B.J."/>
            <person name="Hornburger P."/>
            <person name="Mueller R.-W."/>
            <person name="Bruemmer F."/>
            <person name="Labrenz M."/>
            <person name="Spormann A.M."/>
            <person name="Op den Camp H."/>
            <person name="Overmann J."/>
            <person name="Amann R."/>
            <person name="Jetten M.S.M."/>
            <person name="Mascher T."/>
            <person name="Medema M.H."/>
            <person name="Devos D.P."/>
            <person name="Kaster A.-K."/>
            <person name="Ovreas L."/>
            <person name="Rohde M."/>
            <person name="Galperin M.Y."/>
            <person name="Jogler C."/>
        </authorList>
    </citation>
    <scope>NUCLEOTIDE SEQUENCE [LARGE SCALE GENOMIC DNA]</scope>
    <source>
        <strain evidence="6 7">OJF2</strain>
    </source>
</reference>
<dbReference type="InterPro" id="IPR009081">
    <property type="entry name" value="PP-bd_ACP"/>
</dbReference>
<dbReference type="SUPFAM" id="SSF56801">
    <property type="entry name" value="Acetyl-CoA synthetase-like"/>
    <property type="match status" value="1"/>
</dbReference>
<dbReference type="OrthoDB" id="9778383at2"/>
<dbReference type="InterPro" id="IPR045851">
    <property type="entry name" value="AMP-bd_C_sf"/>
</dbReference>
<gene>
    <name evidence="6" type="primary">lgrD_3</name>
    <name evidence="6" type="ORF">OJF2_54880</name>
</gene>
<dbReference type="InterPro" id="IPR020845">
    <property type="entry name" value="AMP-binding_CS"/>
</dbReference>
<dbReference type="GO" id="GO:0044550">
    <property type="term" value="P:secondary metabolite biosynthetic process"/>
    <property type="evidence" value="ECO:0007669"/>
    <property type="project" value="UniProtKB-ARBA"/>
</dbReference>
<dbReference type="Gene3D" id="3.30.559.30">
    <property type="entry name" value="Nonribosomal peptide synthetase, condensation domain"/>
    <property type="match status" value="1"/>
</dbReference>
<dbReference type="GO" id="GO:0072330">
    <property type="term" value="P:monocarboxylic acid biosynthetic process"/>
    <property type="evidence" value="ECO:0007669"/>
    <property type="project" value="UniProtKB-ARBA"/>
</dbReference>
<dbReference type="Gene3D" id="3.30.300.30">
    <property type="match status" value="1"/>
</dbReference>
<dbReference type="SMART" id="SM00823">
    <property type="entry name" value="PKS_PP"/>
    <property type="match status" value="1"/>
</dbReference>
<name>A0A5B9W8J8_9BACT</name>
<dbReference type="InterPro" id="IPR010071">
    <property type="entry name" value="AA_adenyl_dom"/>
</dbReference>
<dbReference type="Gene3D" id="1.10.1200.10">
    <property type="entry name" value="ACP-like"/>
    <property type="match status" value="1"/>
</dbReference>
<feature type="domain" description="Carrier" evidence="5">
    <location>
        <begin position="527"/>
        <end position="602"/>
    </location>
</feature>
<dbReference type="EMBL" id="CP042997">
    <property type="protein sequence ID" value="QEH36903.1"/>
    <property type="molecule type" value="Genomic_DNA"/>
</dbReference>
<dbReference type="GO" id="GO:0031177">
    <property type="term" value="F:phosphopantetheine binding"/>
    <property type="evidence" value="ECO:0007669"/>
    <property type="project" value="InterPro"/>
</dbReference>
<evidence type="ECO:0000256" key="3">
    <source>
        <dbReference type="ARBA" id="ARBA00022553"/>
    </source>
</evidence>
<accession>A0A5B9W8J8</accession>
<dbReference type="FunFam" id="1.10.1200.10:FF:000016">
    <property type="entry name" value="Non-ribosomal peptide synthase"/>
    <property type="match status" value="1"/>
</dbReference>
<dbReference type="FunFam" id="3.30.559.10:FF:000012">
    <property type="entry name" value="Non-ribosomal peptide synthetase"/>
    <property type="match status" value="1"/>
</dbReference>
<dbReference type="GO" id="GO:0005829">
    <property type="term" value="C:cytosol"/>
    <property type="evidence" value="ECO:0007669"/>
    <property type="project" value="TreeGrafter"/>
</dbReference>
<dbReference type="GO" id="GO:0003824">
    <property type="term" value="F:catalytic activity"/>
    <property type="evidence" value="ECO:0007669"/>
    <property type="project" value="InterPro"/>
</dbReference>
<dbReference type="PROSITE" id="PS50075">
    <property type="entry name" value="CARRIER"/>
    <property type="match status" value="1"/>
</dbReference>
<protein>
    <submittedName>
        <fullName evidence="6">Linear gramicidin synthase subunit D</fullName>
    </submittedName>
</protein>
<dbReference type="InterPro" id="IPR006162">
    <property type="entry name" value="Ppantetheine_attach_site"/>
</dbReference>
<dbReference type="CDD" id="cd19531">
    <property type="entry name" value="LCL_NRPS-like"/>
    <property type="match status" value="1"/>
</dbReference>
<dbReference type="Pfam" id="PF00668">
    <property type="entry name" value="Condensation"/>
    <property type="match status" value="1"/>
</dbReference>
<evidence type="ECO:0000256" key="1">
    <source>
        <dbReference type="ARBA" id="ARBA00001957"/>
    </source>
</evidence>
<dbReference type="InterPro" id="IPR025110">
    <property type="entry name" value="AMP-bd_C"/>
</dbReference>
<dbReference type="FunFam" id="3.30.300.30:FF:000010">
    <property type="entry name" value="Enterobactin synthetase component F"/>
    <property type="match status" value="1"/>
</dbReference>
<dbReference type="Pfam" id="PF13193">
    <property type="entry name" value="AMP-binding_C"/>
    <property type="match status" value="1"/>
</dbReference>
<dbReference type="FunFam" id="3.40.50.980:FF:000001">
    <property type="entry name" value="Non-ribosomal peptide synthetase"/>
    <property type="match status" value="1"/>
</dbReference>
<dbReference type="NCBIfam" id="TIGR01733">
    <property type="entry name" value="AA-adenyl-dom"/>
    <property type="match status" value="1"/>
</dbReference>
<dbReference type="KEGG" id="agv:OJF2_54880"/>
<dbReference type="GO" id="GO:0043041">
    <property type="term" value="P:amino acid activation for nonribosomal peptide biosynthetic process"/>
    <property type="evidence" value="ECO:0007669"/>
    <property type="project" value="TreeGrafter"/>
</dbReference>
<dbReference type="Pfam" id="PF00550">
    <property type="entry name" value="PP-binding"/>
    <property type="match status" value="1"/>
</dbReference>
<organism evidence="6 7">
    <name type="scientific">Aquisphaera giovannonii</name>
    <dbReference type="NCBI Taxonomy" id="406548"/>
    <lineage>
        <taxon>Bacteria</taxon>
        <taxon>Pseudomonadati</taxon>
        <taxon>Planctomycetota</taxon>
        <taxon>Planctomycetia</taxon>
        <taxon>Isosphaerales</taxon>
        <taxon>Isosphaeraceae</taxon>
        <taxon>Aquisphaera</taxon>
    </lineage>
</organism>
<proteinExistence type="predicted"/>
<dbReference type="PANTHER" id="PTHR45527">
    <property type="entry name" value="NONRIBOSOMAL PEPTIDE SYNTHETASE"/>
    <property type="match status" value="1"/>
</dbReference>
<dbReference type="CDD" id="cd12116">
    <property type="entry name" value="A_NRPS_Ta1_like"/>
    <property type="match status" value="1"/>
</dbReference>